<dbReference type="GO" id="GO:0004674">
    <property type="term" value="F:protein serine/threonine kinase activity"/>
    <property type="evidence" value="ECO:0007669"/>
    <property type="project" value="UniProtKB-KW"/>
</dbReference>
<dbReference type="AlphaFoldDB" id="A0A8H6L015"/>
<dbReference type="InterPro" id="IPR000719">
    <property type="entry name" value="Prot_kinase_dom"/>
</dbReference>
<evidence type="ECO:0000256" key="2">
    <source>
        <dbReference type="ARBA" id="ARBA00022527"/>
    </source>
</evidence>
<keyword evidence="3" id="KW-0808">Transferase</keyword>
<dbReference type="PANTHER" id="PTHR11584:SF369">
    <property type="entry name" value="MITOGEN-ACTIVATED PROTEIN KINASE KINASE KINASE 19-RELATED"/>
    <property type="match status" value="1"/>
</dbReference>
<dbReference type="PROSITE" id="PS50011">
    <property type="entry name" value="PROTEIN_KINASE_DOM"/>
    <property type="match status" value="1"/>
</dbReference>
<proteinExistence type="inferred from homology"/>
<dbReference type="SMART" id="SM00220">
    <property type="entry name" value="S_TKc"/>
    <property type="match status" value="1"/>
</dbReference>
<evidence type="ECO:0000313" key="9">
    <source>
        <dbReference type="Proteomes" id="UP000593566"/>
    </source>
</evidence>
<reference evidence="8 9" key="1">
    <citation type="journal article" date="2020" name="Genomics">
        <title>Complete, high-quality genomes from long-read metagenomic sequencing of two wolf lichen thalli reveals enigmatic genome architecture.</title>
        <authorList>
            <person name="McKenzie S.K."/>
            <person name="Walston R.F."/>
            <person name="Allen J.L."/>
        </authorList>
    </citation>
    <scope>NUCLEOTIDE SEQUENCE [LARGE SCALE GENOMIC DNA]</scope>
    <source>
        <strain evidence="8">WasteWater1</strain>
    </source>
</reference>
<evidence type="ECO:0000256" key="5">
    <source>
        <dbReference type="ARBA" id="ARBA00022777"/>
    </source>
</evidence>
<dbReference type="Gene3D" id="3.30.200.20">
    <property type="entry name" value="Phosphorylase Kinase, domain 1"/>
    <property type="match status" value="1"/>
</dbReference>
<evidence type="ECO:0000256" key="1">
    <source>
        <dbReference type="ARBA" id="ARBA00006529"/>
    </source>
</evidence>
<dbReference type="SUPFAM" id="SSF56112">
    <property type="entry name" value="Protein kinase-like (PK-like)"/>
    <property type="match status" value="1"/>
</dbReference>
<dbReference type="Gene3D" id="1.10.510.10">
    <property type="entry name" value="Transferase(Phosphotransferase) domain 1"/>
    <property type="match status" value="1"/>
</dbReference>
<evidence type="ECO:0000256" key="3">
    <source>
        <dbReference type="ARBA" id="ARBA00022679"/>
    </source>
</evidence>
<keyword evidence="2" id="KW-0723">Serine/threonine-protein kinase</keyword>
<dbReference type="RefSeq" id="XP_037157689.1">
    <property type="nucleotide sequence ID" value="XM_037295688.1"/>
</dbReference>
<dbReference type="PANTHER" id="PTHR11584">
    <property type="entry name" value="SERINE/THREONINE PROTEIN KINASE"/>
    <property type="match status" value="1"/>
</dbReference>
<dbReference type="Proteomes" id="UP000593566">
    <property type="component" value="Unassembled WGS sequence"/>
</dbReference>
<dbReference type="GO" id="GO:0005524">
    <property type="term" value="F:ATP binding"/>
    <property type="evidence" value="ECO:0007669"/>
    <property type="project" value="UniProtKB-KW"/>
</dbReference>
<dbReference type="InterPro" id="IPR008271">
    <property type="entry name" value="Ser/Thr_kinase_AS"/>
</dbReference>
<gene>
    <name evidence="8" type="ORF">HO133_004775</name>
</gene>
<dbReference type="Pfam" id="PF00069">
    <property type="entry name" value="Pkinase"/>
    <property type="match status" value="1"/>
</dbReference>
<evidence type="ECO:0000256" key="4">
    <source>
        <dbReference type="ARBA" id="ARBA00022741"/>
    </source>
</evidence>
<dbReference type="InterPro" id="IPR011009">
    <property type="entry name" value="Kinase-like_dom_sf"/>
</dbReference>
<evidence type="ECO:0000313" key="8">
    <source>
        <dbReference type="EMBL" id="KAF6230432.1"/>
    </source>
</evidence>
<dbReference type="CDD" id="cd00180">
    <property type="entry name" value="PKc"/>
    <property type="match status" value="1"/>
</dbReference>
<name>A0A8H6L015_9LECA</name>
<keyword evidence="4" id="KW-0547">Nucleotide-binding</keyword>
<dbReference type="GeneID" id="59333181"/>
<feature type="domain" description="Protein kinase" evidence="7">
    <location>
        <begin position="265"/>
        <end position="541"/>
    </location>
</feature>
<accession>A0A8H6L015</accession>
<comment type="similarity">
    <text evidence="1">Belongs to the protein kinase superfamily. STE Ser/Thr protein kinase family. MAP kinase kinase kinase subfamily.</text>
</comment>
<keyword evidence="5" id="KW-0418">Kinase</keyword>
<dbReference type="PROSITE" id="PS00108">
    <property type="entry name" value="PROTEIN_KINASE_ST"/>
    <property type="match status" value="1"/>
</dbReference>
<sequence>MSSGSDATWLSLLEEKRTEVTAIIGQGYGKPSKFGSPTDGFAFRSAFEQLCKKRREKKASPLEAKLLPSFDNIVELVTAVGGSVPELRGLEPSEALEGLIWSTSFAAIEVKSSAMRCYLTNTVQSGCRAGAGLGPLSALLADVCLKVPKFSSNIGRFPNEKKVQKPLQEVYTAFIDAQLFVLRNLEQRSCSTGFDPTQDAALKKNISETGTLLEEARGRFDLQANQAASDEERAKSEIEQPTLDAQLTLPGLLHHSSGREIQVRFVEMRRLGGGSFGEVDEVRELTTGISYARKHIHFDREDSEEAIEEGVRNEVQIMQKLHHQHIATVLFYLKEDAAFSIFMLPVADSDLLHFFGRCEREDYPAALTKQIYPWFGCLLDALAYAHKLEIKHRDIKPSNILIKNHQPYLCDFGLARDLSEQVTSASHSQKVHGSLAYRAPESYPNNPRGRRADVFALGCVYSEMFNITQKQSLEDYRSARCTNGSTAFRDCLPKVHKWLNQFERKGLNDLLVVQILSMIDKDDNKRPASQKAVNDLRHERALFCVE</sequence>
<evidence type="ECO:0000259" key="7">
    <source>
        <dbReference type="PROSITE" id="PS50011"/>
    </source>
</evidence>
<keyword evidence="6" id="KW-0067">ATP-binding</keyword>
<evidence type="ECO:0000256" key="6">
    <source>
        <dbReference type="ARBA" id="ARBA00022840"/>
    </source>
</evidence>
<dbReference type="EMBL" id="JACCJB010000002">
    <property type="protein sequence ID" value="KAF6230432.1"/>
    <property type="molecule type" value="Genomic_DNA"/>
</dbReference>
<keyword evidence="9" id="KW-1185">Reference proteome</keyword>
<comment type="caution">
    <text evidence="8">The sequence shown here is derived from an EMBL/GenBank/DDBJ whole genome shotgun (WGS) entry which is preliminary data.</text>
</comment>
<protein>
    <recommendedName>
        <fullName evidence="7">Protein kinase domain-containing protein</fullName>
    </recommendedName>
</protein>
<organism evidence="8 9">
    <name type="scientific">Letharia lupina</name>
    <dbReference type="NCBI Taxonomy" id="560253"/>
    <lineage>
        <taxon>Eukaryota</taxon>
        <taxon>Fungi</taxon>
        <taxon>Dikarya</taxon>
        <taxon>Ascomycota</taxon>
        <taxon>Pezizomycotina</taxon>
        <taxon>Lecanoromycetes</taxon>
        <taxon>OSLEUM clade</taxon>
        <taxon>Lecanoromycetidae</taxon>
        <taxon>Lecanorales</taxon>
        <taxon>Lecanorineae</taxon>
        <taxon>Parmeliaceae</taxon>
        <taxon>Letharia</taxon>
    </lineage>
</organism>